<accession>H2YMJ2</accession>
<dbReference type="InParanoid" id="H2YMJ2"/>
<feature type="domain" description="Peptidase S1" evidence="11">
    <location>
        <begin position="223"/>
        <end position="456"/>
    </location>
</feature>
<dbReference type="FunFam" id="2.40.10.10:FF:000003">
    <property type="entry name" value="Transmembrane serine protease 3"/>
    <property type="match status" value="1"/>
</dbReference>
<dbReference type="InterPro" id="IPR013806">
    <property type="entry name" value="Kringle-like"/>
</dbReference>
<dbReference type="PROSITE" id="PS50070">
    <property type="entry name" value="KRINGLE_2"/>
    <property type="match status" value="2"/>
</dbReference>
<dbReference type="GeneTree" id="ENSGT00940000163017"/>
<dbReference type="InterPro" id="IPR050127">
    <property type="entry name" value="Serine_Proteases_S1"/>
</dbReference>
<dbReference type="GO" id="GO:0006508">
    <property type="term" value="P:proteolysis"/>
    <property type="evidence" value="ECO:0007669"/>
    <property type="project" value="UniProtKB-KW"/>
</dbReference>
<feature type="disulfide bond" evidence="8">
    <location>
        <begin position="151"/>
        <end position="174"/>
    </location>
</feature>
<dbReference type="InterPro" id="IPR043504">
    <property type="entry name" value="Peptidase_S1_PA_chymotrypsin"/>
</dbReference>
<dbReference type="InterPro" id="IPR009003">
    <property type="entry name" value="Peptidase_S1_PA"/>
</dbReference>
<evidence type="ECO:0000259" key="11">
    <source>
        <dbReference type="PROSITE" id="PS50240"/>
    </source>
</evidence>
<dbReference type="FunCoup" id="H2YMJ2">
    <property type="interactions" value="4"/>
</dbReference>
<organism evidence="12 13">
    <name type="scientific">Ciona savignyi</name>
    <name type="common">Pacific transparent sea squirt</name>
    <dbReference type="NCBI Taxonomy" id="51511"/>
    <lineage>
        <taxon>Eukaryota</taxon>
        <taxon>Metazoa</taxon>
        <taxon>Chordata</taxon>
        <taxon>Tunicata</taxon>
        <taxon>Ascidiacea</taxon>
        <taxon>Phlebobranchia</taxon>
        <taxon>Cionidae</taxon>
        <taxon>Ciona</taxon>
    </lineage>
</organism>
<dbReference type="PROSITE" id="PS50240">
    <property type="entry name" value="TRYPSIN_DOM"/>
    <property type="match status" value="1"/>
</dbReference>
<comment type="caution">
    <text evidence="8">Lacks conserved residue(s) required for the propagation of feature annotation.</text>
</comment>
<keyword evidence="4 9" id="KW-0645">Protease</keyword>
<keyword evidence="6 9" id="KW-0720">Serine protease</keyword>
<dbReference type="SMART" id="SM00020">
    <property type="entry name" value="Tryp_SPc"/>
    <property type="match status" value="1"/>
</dbReference>
<evidence type="ECO:0000259" key="10">
    <source>
        <dbReference type="PROSITE" id="PS50070"/>
    </source>
</evidence>
<dbReference type="InterPro" id="IPR038178">
    <property type="entry name" value="Kringle_sf"/>
</dbReference>
<evidence type="ECO:0000256" key="5">
    <source>
        <dbReference type="ARBA" id="ARBA00022801"/>
    </source>
</evidence>
<keyword evidence="5 9" id="KW-0378">Hydrolase</keyword>
<evidence type="ECO:0000256" key="1">
    <source>
        <dbReference type="ARBA" id="ARBA00004613"/>
    </source>
</evidence>
<evidence type="ECO:0000313" key="12">
    <source>
        <dbReference type="Ensembl" id="ENSCSAVP00000006544.1"/>
    </source>
</evidence>
<evidence type="ECO:0000256" key="4">
    <source>
        <dbReference type="ARBA" id="ARBA00022670"/>
    </source>
</evidence>
<evidence type="ECO:0000313" key="13">
    <source>
        <dbReference type="Proteomes" id="UP000007875"/>
    </source>
</evidence>
<dbReference type="CDD" id="cd00108">
    <property type="entry name" value="KR"/>
    <property type="match status" value="2"/>
</dbReference>
<dbReference type="PROSITE" id="PS00135">
    <property type="entry name" value="TRYPSIN_SER"/>
    <property type="match status" value="1"/>
</dbReference>
<reference evidence="13" key="1">
    <citation type="submission" date="2003-08" db="EMBL/GenBank/DDBJ databases">
        <authorList>
            <person name="Birren B."/>
            <person name="Nusbaum C."/>
            <person name="Abebe A."/>
            <person name="Abouelleil A."/>
            <person name="Adekoya E."/>
            <person name="Ait-zahra M."/>
            <person name="Allen N."/>
            <person name="Allen T."/>
            <person name="An P."/>
            <person name="Anderson M."/>
            <person name="Anderson S."/>
            <person name="Arachchi H."/>
            <person name="Armbruster J."/>
            <person name="Bachantsang P."/>
            <person name="Baldwin J."/>
            <person name="Barry A."/>
            <person name="Bayul T."/>
            <person name="Blitshsteyn B."/>
            <person name="Bloom T."/>
            <person name="Blye J."/>
            <person name="Boguslavskiy L."/>
            <person name="Borowsky M."/>
            <person name="Boukhgalter B."/>
            <person name="Brunache A."/>
            <person name="Butler J."/>
            <person name="Calixte N."/>
            <person name="Calvo S."/>
            <person name="Camarata J."/>
            <person name="Campo K."/>
            <person name="Chang J."/>
            <person name="Cheshatsang Y."/>
            <person name="Citroen M."/>
            <person name="Collymore A."/>
            <person name="Considine T."/>
            <person name="Cook A."/>
            <person name="Cooke P."/>
            <person name="Corum B."/>
            <person name="Cuomo C."/>
            <person name="David R."/>
            <person name="Dawoe T."/>
            <person name="Degray S."/>
            <person name="Dodge S."/>
            <person name="Dooley K."/>
            <person name="Dorje P."/>
            <person name="Dorjee K."/>
            <person name="Dorris L."/>
            <person name="Duffey N."/>
            <person name="Dupes A."/>
            <person name="Elkins T."/>
            <person name="Engels R."/>
            <person name="Erickson J."/>
            <person name="Farina A."/>
            <person name="Faro S."/>
            <person name="Ferreira P."/>
            <person name="Fischer H."/>
            <person name="Fitzgerald M."/>
            <person name="Foley K."/>
            <person name="Gage D."/>
            <person name="Galagan J."/>
            <person name="Gearin G."/>
            <person name="Gnerre S."/>
            <person name="Gnirke A."/>
            <person name="Goyette A."/>
            <person name="Graham J."/>
            <person name="Grandbois E."/>
            <person name="Gyaltsen K."/>
            <person name="Hafez N."/>
            <person name="Hagopian D."/>
            <person name="Hagos B."/>
            <person name="Hall J."/>
            <person name="Hatcher B."/>
            <person name="Heller A."/>
            <person name="Higgins H."/>
            <person name="Honan T."/>
            <person name="Horn A."/>
            <person name="Houde N."/>
            <person name="Hughes L."/>
            <person name="Hulme W."/>
            <person name="Husby E."/>
            <person name="Iliev I."/>
            <person name="Jaffe D."/>
            <person name="Jones C."/>
            <person name="Kamal M."/>
            <person name="Kamat A."/>
            <person name="Kamvysselis M."/>
            <person name="Karlsson E."/>
            <person name="Kells C."/>
            <person name="Kieu A."/>
            <person name="Kisner P."/>
            <person name="Kodira C."/>
            <person name="Kulbokas E."/>
            <person name="Labutti K."/>
            <person name="Lama D."/>
            <person name="Landers T."/>
            <person name="Leger J."/>
            <person name="Levine S."/>
            <person name="Lewis D."/>
            <person name="Lewis T."/>
            <person name="Lindblad-toh K."/>
            <person name="Liu X."/>
            <person name="Lokyitsang T."/>
            <person name="Lokyitsang Y."/>
            <person name="Lucien O."/>
            <person name="Lui A."/>
            <person name="Ma L.J."/>
            <person name="Mabbitt R."/>
            <person name="Macdonald J."/>
            <person name="Maclean C."/>
            <person name="Major J."/>
            <person name="Manning J."/>
            <person name="Marabella R."/>
            <person name="Maru K."/>
            <person name="Matthews C."/>
            <person name="Mauceli E."/>
            <person name="Mccarthy M."/>
            <person name="Mcdonough S."/>
            <person name="Mcghee T."/>
            <person name="Meldrim J."/>
            <person name="Meneus L."/>
            <person name="Mesirov J."/>
            <person name="Mihalev A."/>
            <person name="Mihova T."/>
            <person name="Mikkelsen T."/>
            <person name="Mlenga V."/>
            <person name="Moru K."/>
            <person name="Mozes J."/>
            <person name="Mulrain L."/>
            <person name="Munson G."/>
            <person name="Naylor J."/>
            <person name="Newes C."/>
            <person name="Nguyen C."/>
            <person name="Nguyen N."/>
            <person name="Nguyen T."/>
            <person name="Nicol R."/>
            <person name="Nielsen C."/>
            <person name="Nizzari M."/>
            <person name="Norbu C."/>
            <person name="Norbu N."/>
            <person name="O'donnell P."/>
            <person name="Okoawo O."/>
            <person name="O'leary S."/>
            <person name="Omotosho B."/>
            <person name="O'neill K."/>
            <person name="Osman S."/>
            <person name="Parker S."/>
            <person name="Perrin D."/>
            <person name="Phunkhang P."/>
            <person name="Piqani B."/>
            <person name="Purcell S."/>
            <person name="Rachupka T."/>
            <person name="Ramasamy U."/>
            <person name="Rameau R."/>
            <person name="Ray V."/>
            <person name="Raymond C."/>
            <person name="Retta R."/>
            <person name="Richardson S."/>
            <person name="Rise C."/>
            <person name="Rodriguez J."/>
            <person name="Rogers J."/>
            <person name="Rogov P."/>
            <person name="Rutman M."/>
            <person name="Schupbach R."/>
            <person name="Seaman C."/>
            <person name="Settipalli S."/>
            <person name="Sharpe T."/>
            <person name="Sheridan J."/>
            <person name="Sherpa N."/>
            <person name="Shi J."/>
            <person name="Smirnov S."/>
            <person name="Smith C."/>
            <person name="Sougnez C."/>
            <person name="Spencer B."/>
            <person name="Stalker J."/>
            <person name="Stange-thomann N."/>
            <person name="Stavropoulos S."/>
            <person name="Stetson K."/>
            <person name="Stone C."/>
            <person name="Stone S."/>
            <person name="Stubbs M."/>
            <person name="Talamas J."/>
            <person name="Tchuinga P."/>
            <person name="Tenzing P."/>
            <person name="Tesfaye S."/>
            <person name="Theodore J."/>
            <person name="Thoulutsang Y."/>
            <person name="Topham K."/>
            <person name="Towey S."/>
            <person name="Tsamla T."/>
            <person name="Tsomo N."/>
            <person name="Vallee D."/>
            <person name="Vassiliev H."/>
            <person name="Venkataraman V."/>
            <person name="Vinson J."/>
            <person name="Vo A."/>
            <person name="Wade C."/>
            <person name="Wang S."/>
            <person name="Wangchuk T."/>
            <person name="Wangdi T."/>
            <person name="Whittaker C."/>
            <person name="Wilkinson J."/>
            <person name="Wu Y."/>
            <person name="Wyman D."/>
            <person name="Yadav S."/>
            <person name="Yang S."/>
            <person name="Yang X."/>
            <person name="Yeager S."/>
            <person name="Yee E."/>
            <person name="Young G."/>
            <person name="Zainoun J."/>
            <person name="Zembeck L."/>
            <person name="Zimmer A."/>
            <person name="Zody M."/>
            <person name="Lander E."/>
        </authorList>
    </citation>
    <scope>NUCLEOTIDE SEQUENCE [LARGE SCALE GENOMIC DNA]</scope>
</reference>
<evidence type="ECO:0000256" key="8">
    <source>
        <dbReference type="PROSITE-ProRule" id="PRU00121"/>
    </source>
</evidence>
<evidence type="ECO:0008006" key="14">
    <source>
        <dbReference type="Google" id="ProtNLM"/>
    </source>
</evidence>
<reference evidence="12" key="2">
    <citation type="submission" date="2025-08" db="UniProtKB">
        <authorList>
            <consortium name="Ensembl"/>
        </authorList>
    </citation>
    <scope>IDENTIFICATION</scope>
</reference>
<dbReference type="CDD" id="cd00190">
    <property type="entry name" value="Tryp_SPc"/>
    <property type="match status" value="1"/>
</dbReference>
<dbReference type="Pfam" id="PF00051">
    <property type="entry name" value="Kringle"/>
    <property type="match status" value="2"/>
</dbReference>
<dbReference type="InterPro" id="IPR018056">
    <property type="entry name" value="Kringle_CS"/>
</dbReference>
<dbReference type="Pfam" id="PF00089">
    <property type="entry name" value="Trypsin"/>
    <property type="match status" value="1"/>
</dbReference>
<dbReference type="Ensembl" id="ENSCSAVT00000006627.1">
    <property type="protein sequence ID" value="ENSCSAVP00000006544.1"/>
    <property type="gene ID" value="ENSCSAVG00000003918.1"/>
</dbReference>
<keyword evidence="7 8" id="KW-1015">Disulfide bond</keyword>
<evidence type="ECO:0000256" key="9">
    <source>
        <dbReference type="RuleBase" id="RU363034"/>
    </source>
</evidence>
<dbReference type="InterPro" id="IPR001254">
    <property type="entry name" value="Trypsin_dom"/>
</dbReference>
<reference evidence="12" key="3">
    <citation type="submission" date="2025-09" db="UniProtKB">
        <authorList>
            <consortium name="Ensembl"/>
        </authorList>
    </citation>
    <scope>IDENTIFICATION</scope>
</reference>
<name>H2YMJ2_CIOSA</name>
<dbReference type="InterPro" id="IPR001314">
    <property type="entry name" value="Peptidase_S1A"/>
</dbReference>
<dbReference type="STRING" id="51511.ENSCSAVP00000006544"/>
<dbReference type="GO" id="GO:0005615">
    <property type="term" value="C:extracellular space"/>
    <property type="evidence" value="ECO:0007669"/>
    <property type="project" value="TreeGrafter"/>
</dbReference>
<dbReference type="SMART" id="SM00130">
    <property type="entry name" value="KR"/>
    <property type="match status" value="2"/>
</dbReference>
<evidence type="ECO:0000256" key="3">
    <source>
        <dbReference type="ARBA" id="ARBA00022572"/>
    </source>
</evidence>
<keyword evidence="13" id="KW-1185">Reference proteome</keyword>
<feature type="domain" description="Kringle" evidence="10">
    <location>
        <begin position="108"/>
        <end position="179"/>
    </location>
</feature>
<sequence>KTRSGRLCQMWTKTYPHMHSYSPRNYPEGGLGAHSFCRSPDNDYMPWCFTTDPTKKWEYCDVRKCSESKFYTYPNTSFITVPIPTTTTTQVPVTYTPTLCFDPMQPFSYRGPVSVTQTGINCQMWDYNRPHSHIYTSSRFPNKGLGYHTQCRNPDGDRRPWCFTNNPAVPWDYCNVPVCGYGKATTTTRWTTRQTTTTRMNLLNYGTCGNPSYPMIIPLQFRIVGGVESTPGSLPWLVSLRRTSGSAHFCGGALVNPSWVLTAAHCVSRPDQPATYYGMVGKHYRYVDNEPDERRITFSEIFRHGLFSSRTLTNDIALMKISAPVVSTDKIQPVCLPSNRNRPAQMRMAIISGWGITQGTGSNSVLRQANVPILSQQTCLMLHRDIAAGMICAGYTEGGTDTCQGDSGGPLVGLDNTGRYEIIGVVSWGIGCAQPNQPGVYTQVSFYLDWINNIMAFN</sequence>
<feature type="domain" description="Kringle" evidence="10">
    <location>
        <begin position="1"/>
        <end position="65"/>
    </location>
</feature>
<keyword evidence="2" id="KW-0964">Secreted</keyword>
<evidence type="ECO:0000256" key="7">
    <source>
        <dbReference type="ARBA" id="ARBA00023157"/>
    </source>
</evidence>
<dbReference type="Proteomes" id="UP000007875">
    <property type="component" value="Unassembled WGS sequence"/>
</dbReference>
<dbReference type="HOGENOM" id="CLU_006842_18_3_1"/>
<dbReference type="PANTHER" id="PTHR24264:SF83">
    <property type="entry name" value="COMPLEMENT FACTOR I"/>
    <property type="match status" value="1"/>
</dbReference>
<protein>
    <recommendedName>
        <fullName evidence="14">Plasminogen</fullName>
    </recommendedName>
</protein>
<dbReference type="PRINTS" id="PR00018">
    <property type="entry name" value="KRINGLE"/>
</dbReference>
<dbReference type="MEROPS" id="S01.233"/>
<dbReference type="PRINTS" id="PR00722">
    <property type="entry name" value="CHYMOTRYPSIN"/>
</dbReference>
<dbReference type="AlphaFoldDB" id="H2YMJ2"/>
<dbReference type="OMA" id="CKRINCH"/>
<proteinExistence type="predicted"/>
<dbReference type="InterPro" id="IPR018114">
    <property type="entry name" value="TRYPSIN_HIS"/>
</dbReference>
<dbReference type="PROSITE" id="PS00134">
    <property type="entry name" value="TRYPSIN_HIS"/>
    <property type="match status" value="1"/>
</dbReference>
<dbReference type="PANTHER" id="PTHR24264">
    <property type="entry name" value="TRYPSIN-RELATED"/>
    <property type="match status" value="1"/>
</dbReference>
<keyword evidence="3 8" id="KW-0420">Kringle</keyword>
<dbReference type="Gene3D" id="2.40.20.10">
    <property type="entry name" value="Plasminogen Kringle 4"/>
    <property type="match status" value="2"/>
</dbReference>
<evidence type="ECO:0000256" key="2">
    <source>
        <dbReference type="ARBA" id="ARBA00022525"/>
    </source>
</evidence>
<feature type="disulfide bond" evidence="8">
    <location>
        <begin position="37"/>
        <end position="60"/>
    </location>
</feature>
<dbReference type="SUPFAM" id="SSF57440">
    <property type="entry name" value="Kringle-like"/>
    <property type="match status" value="2"/>
</dbReference>
<dbReference type="GO" id="GO:0004252">
    <property type="term" value="F:serine-type endopeptidase activity"/>
    <property type="evidence" value="ECO:0007669"/>
    <property type="project" value="InterPro"/>
</dbReference>
<evidence type="ECO:0000256" key="6">
    <source>
        <dbReference type="ARBA" id="ARBA00022825"/>
    </source>
</evidence>
<dbReference type="Gene3D" id="2.40.10.10">
    <property type="entry name" value="Trypsin-like serine proteases"/>
    <property type="match status" value="1"/>
</dbReference>
<comment type="subcellular location">
    <subcellularLocation>
        <location evidence="1">Secreted</location>
    </subcellularLocation>
</comment>
<dbReference type="SUPFAM" id="SSF50494">
    <property type="entry name" value="Trypsin-like serine proteases"/>
    <property type="match status" value="1"/>
</dbReference>
<dbReference type="InterPro" id="IPR033116">
    <property type="entry name" value="TRYPSIN_SER"/>
</dbReference>
<dbReference type="eggNOG" id="ENOG502QVNP">
    <property type="taxonomic scope" value="Eukaryota"/>
</dbReference>
<dbReference type="InterPro" id="IPR000001">
    <property type="entry name" value="Kringle"/>
</dbReference>
<dbReference type="PROSITE" id="PS00021">
    <property type="entry name" value="KRINGLE_1"/>
    <property type="match status" value="1"/>
</dbReference>